<dbReference type="SUPFAM" id="SSF56112">
    <property type="entry name" value="Protein kinase-like (PK-like)"/>
    <property type="match status" value="1"/>
</dbReference>
<dbReference type="Proteomes" id="UP000627838">
    <property type="component" value="Unassembled WGS sequence"/>
</dbReference>
<accession>A0ABR9JQ57</accession>
<sequence length="266" mass="29113">MSDLPGPDGLATALHPYTGEIVSITPTERGFSSDLTAIMTGERGEWFVKAIRNRPGGRRASLVREGRINPHVRPVSPPVRWHAENDDWVALGFEIVYGRHADLAPGSADLPVVIDVLNRIAELPLPTLAADWPETRWDRFTDRPQLLRGNALLYTDIHPSNVLIGERTAWAVDWSWPTRGAAWIAPALLVLQLVAAGHTSAEAEILASGCTAWRDAAPDAVDAFAVASTRMYETFAERNPDVSWLEAMATAARAWAEHRGADGRAM</sequence>
<evidence type="ECO:0000313" key="2">
    <source>
        <dbReference type="Proteomes" id="UP000627838"/>
    </source>
</evidence>
<reference evidence="1 2" key="1">
    <citation type="submission" date="2020-10" db="EMBL/GenBank/DDBJ databases">
        <title>Sequencing the genomes of 1000 actinobacteria strains.</title>
        <authorList>
            <person name="Klenk H.-P."/>
        </authorList>
    </citation>
    <scope>NUCLEOTIDE SEQUENCE [LARGE SCALE GENOMIC DNA]</scope>
    <source>
        <strain evidence="1 2">DSM 46744</strain>
    </source>
</reference>
<evidence type="ECO:0008006" key="3">
    <source>
        <dbReference type="Google" id="ProtNLM"/>
    </source>
</evidence>
<protein>
    <recommendedName>
        <fullName evidence="3">Protein kinase</fullName>
    </recommendedName>
</protein>
<dbReference type="InterPro" id="IPR011009">
    <property type="entry name" value="Kinase-like_dom_sf"/>
</dbReference>
<evidence type="ECO:0000313" key="1">
    <source>
        <dbReference type="EMBL" id="MBE1532702.1"/>
    </source>
</evidence>
<proteinExistence type="predicted"/>
<keyword evidence="2" id="KW-1185">Reference proteome</keyword>
<dbReference type="RefSeq" id="WP_192759357.1">
    <property type="nucleotide sequence ID" value="NZ_JADBDZ010000001.1"/>
</dbReference>
<dbReference type="EMBL" id="JADBDZ010000001">
    <property type="protein sequence ID" value="MBE1532702.1"/>
    <property type="molecule type" value="Genomic_DNA"/>
</dbReference>
<comment type="caution">
    <text evidence="1">The sequence shown here is derived from an EMBL/GenBank/DDBJ whole genome shotgun (WGS) entry which is preliminary data.</text>
</comment>
<name>A0ABR9JQ57_9ACTN</name>
<gene>
    <name evidence="1" type="ORF">H4W34_002535</name>
</gene>
<organism evidence="1 2">
    <name type="scientific">Actinomadura algeriensis</name>
    <dbReference type="NCBI Taxonomy" id="1679523"/>
    <lineage>
        <taxon>Bacteria</taxon>
        <taxon>Bacillati</taxon>
        <taxon>Actinomycetota</taxon>
        <taxon>Actinomycetes</taxon>
        <taxon>Streptosporangiales</taxon>
        <taxon>Thermomonosporaceae</taxon>
        <taxon>Actinomadura</taxon>
    </lineage>
</organism>